<protein>
    <recommendedName>
        <fullName evidence="2">Phage protein GP46</fullName>
    </recommendedName>
</protein>
<gene>
    <name evidence="1" type="ORF">LCGC14_1372390</name>
</gene>
<comment type="caution">
    <text evidence="1">The sequence shown here is derived from an EMBL/GenBank/DDBJ whole genome shotgun (WGS) entry which is preliminary data.</text>
</comment>
<dbReference type="InterPro" id="IPR010877">
    <property type="entry name" value="Phage_Mu_Gp46"/>
</dbReference>
<reference evidence="1" key="1">
    <citation type="journal article" date="2015" name="Nature">
        <title>Complex archaea that bridge the gap between prokaryotes and eukaryotes.</title>
        <authorList>
            <person name="Spang A."/>
            <person name="Saw J.H."/>
            <person name="Jorgensen S.L."/>
            <person name="Zaremba-Niedzwiedzka K."/>
            <person name="Martijn J."/>
            <person name="Lind A.E."/>
            <person name="van Eijk R."/>
            <person name="Schleper C."/>
            <person name="Guy L."/>
            <person name="Ettema T.J."/>
        </authorList>
    </citation>
    <scope>NUCLEOTIDE SEQUENCE</scope>
</reference>
<accession>A0A0F9KR08</accession>
<evidence type="ECO:0000313" key="1">
    <source>
        <dbReference type="EMBL" id="KKM77206.1"/>
    </source>
</evidence>
<proteinExistence type="predicted"/>
<dbReference type="EMBL" id="LAZR01008678">
    <property type="protein sequence ID" value="KKM77206.1"/>
    <property type="molecule type" value="Genomic_DNA"/>
</dbReference>
<dbReference type="AlphaFoldDB" id="A0A0F9KR08"/>
<evidence type="ECO:0008006" key="2">
    <source>
        <dbReference type="Google" id="ProtNLM"/>
    </source>
</evidence>
<dbReference type="Pfam" id="PF07409">
    <property type="entry name" value="GP46"/>
    <property type="match status" value="1"/>
</dbReference>
<sequence>MATVVDDIRIIWDAGLQEGDFNFLEENQDLESDNGLETAVIISLFTDRRAKVDDILPDPNNPDRRGWWGDLVSPEVKDDQIGSRLWLLNREKTLESVLERAKQYAEEALQWLIEDGVAVKIDVETERQGIPGQDRLALGVMIHKKDGKNVALNFEAQWIAQGLRG</sequence>
<organism evidence="1">
    <name type="scientific">marine sediment metagenome</name>
    <dbReference type="NCBI Taxonomy" id="412755"/>
    <lineage>
        <taxon>unclassified sequences</taxon>
        <taxon>metagenomes</taxon>
        <taxon>ecological metagenomes</taxon>
    </lineage>
</organism>
<name>A0A0F9KR08_9ZZZZ</name>